<dbReference type="OMA" id="WNIGNDI"/>
<dbReference type="Proteomes" id="UP000030762">
    <property type="component" value="Unassembled WGS sequence"/>
</dbReference>
<feature type="transmembrane region" description="Helical" evidence="6">
    <location>
        <begin position="462"/>
        <end position="485"/>
    </location>
</feature>
<evidence type="ECO:0000256" key="1">
    <source>
        <dbReference type="ARBA" id="ARBA00004141"/>
    </source>
</evidence>
<feature type="transmembrane region" description="Helical" evidence="6">
    <location>
        <begin position="541"/>
        <end position="561"/>
    </location>
</feature>
<dbReference type="Pfam" id="PF04547">
    <property type="entry name" value="Anoctamin"/>
    <property type="match status" value="1"/>
</dbReference>
<feature type="compositionally biased region" description="Polar residues" evidence="5">
    <location>
        <begin position="28"/>
        <end position="42"/>
    </location>
</feature>
<evidence type="ECO:0000313" key="8">
    <source>
        <dbReference type="EMBL" id="EQC41882.1"/>
    </source>
</evidence>
<feature type="compositionally biased region" description="Acidic residues" evidence="5">
    <location>
        <begin position="78"/>
        <end position="91"/>
    </location>
</feature>
<evidence type="ECO:0000256" key="2">
    <source>
        <dbReference type="ARBA" id="ARBA00022692"/>
    </source>
</evidence>
<feature type="region of interest" description="Disordered" evidence="5">
    <location>
        <begin position="28"/>
        <end position="113"/>
    </location>
</feature>
<feature type="transmembrane region" description="Helical" evidence="6">
    <location>
        <begin position="957"/>
        <end position="979"/>
    </location>
</feature>
<dbReference type="GeneID" id="19941465"/>
<feature type="domain" description="Anoctamin transmembrane" evidence="7">
    <location>
        <begin position="416"/>
        <end position="979"/>
    </location>
</feature>
<organism evidence="8 9">
    <name type="scientific">Saprolegnia diclina (strain VS20)</name>
    <dbReference type="NCBI Taxonomy" id="1156394"/>
    <lineage>
        <taxon>Eukaryota</taxon>
        <taxon>Sar</taxon>
        <taxon>Stramenopiles</taxon>
        <taxon>Oomycota</taxon>
        <taxon>Saprolegniomycetes</taxon>
        <taxon>Saprolegniales</taxon>
        <taxon>Saprolegniaceae</taxon>
        <taxon>Saprolegnia</taxon>
    </lineage>
</organism>
<dbReference type="AlphaFoldDB" id="T0SFS7"/>
<keyword evidence="3 6" id="KW-1133">Transmembrane helix</keyword>
<feature type="transmembrane region" description="Helical" evidence="6">
    <location>
        <begin position="423"/>
        <end position="450"/>
    </location>
</feature>
<reference evidence="8 9" key="1">
    <citation type="submission" date="2012-04" db="EMBL/GenBank/DDBJ databases">
        <title>The Genome Sequence of Saprolegnia declina VS20.</title>
        <authorList>
            <consortium name="The Broad Institute Genome Sequencing Platform"/>
            <person name="Russ C."/>
            <person name="Nusbaum C."/>
            <person name="Tyler B."/>
            <person name="van West P."/>
            <person name="Dieguez-Uribeondo J."/>
            <person name="de Bruijn I."/>
            <person name="Tripathy S."/>
            <person name="Jiang R."/>
            <person name="Young S.K."/>
            <person name="Zeng Q."/>
            <person name="Gargeya S."/>
            <person name="Fitzgerald M."/>
            <person name="Haas B."/>
            <person name="Abouelleil A."/>
            <person name="Alvarado L."/>
            <person name="Arachchi H.M."/>
            <person name="Berlin A."/>
            <person name="Chapman S.B."/>
            <person name="Goldberg J."/>
            <person name="Griggs A."/>
            <person name="Gujja S."/>
            <person name="Hansen M."/>
            <person name="Howarth C."/>
            <person name="Imamovic A."/>
            <person name="Larimer J."/>
            <person name="McCowen C."/>
            <person name="Montmayeur A."/>
            <person name="Murphy C."/>
            <person name="Neiman D."/>
            <person name="Pearson M."/>
            <person name="Priest M."/>
            <person name="Roberts A."/>
            <person name="Saif S."/>
            <person name="Shea T."/>
            <person name="Sisk P."/>
            <person name="Sykes S."/>
            <person name="Wortman J."/>
            <person name="Nusbaum C."/>
            <person name="Birren B."/>
        </authorList>
    </citation>
    <scope>NUCLEOTIDE SEQUENCE [LARGE SCALE GENOMIC DNA]</scope>
    <source>
        <strain evidence="8 9">VS20</strain>
    </source>
</reference>
<name>T0SFS7_SAPDV</name>
<feature type="transmembrane region" description="Helical" evidence="6">
    <location>
        <begin position="722"/>
        <end position="745"/>
    </location>
</feature>
<feature type="transmembrane region" description="Helical" evidence="6">
    <location>
        <begin position="834"/>
        <end position="854"/>
    </location>
</feature>
<dbReference type="GO" id="GO:0005254">
    <property type="term" value="F:chloride channel activity"/>
    <property type="evidence" value="ECO:0007669"/>
    <property type="project" value="TreeGrafter"/>
</dbReference>
<dbReference type="InterPro" id="IPR007632">
    <property type="entry name" value="Anoctamin"/>
</dbReference>
<dbReference type="InterPro" id="IPR049452">
    <property type="entry name" value="Anoctamin_TM"/>
</dbReference>
<gene>
    <name evidence="8" type="ORF">SDRG_00738</name>
</gene>
<feature type="transmembrane region" description="Helical" evidence="6">
    <location>
        <begin position="917"/>
        <end position="937"/>
    </location>
</feature>
<feature type="transmembrane region" description="Helical" evidence="6">
    <location>
        <begin position="891"/>
        <end position="910"/>
    </location>
</feature>
<evidence type="ECO:0000256" key="5">
    <source>
        <dbReference type="SAM" id="MobiDB-lite"/>
    </source>
</evidence>
<dbReference type="eggNOG" id="KOG2513">
    <property type="taxonomic scope" value="Eukaryota"/>
</dbReference>
<evidence type="ECO:0000256" key="6">
    <source>
        <dbReference type="SAM" id="Phobius"/>
    </source>
</evidence>
<keyword evidence="2 6" id="KW-0812">Transmembrane</keyword>
<evidence type="ECO:0000256" key="3">
    <source>
        <dbReference type="ARBA" id="ARBA00022989"/>
    </source>
</evidence>
<dbReference type="InParanoid" id="T0SFS7"/>
<evidence type="ECO:0000313" key="9">
    <source>
        <dbReference type="Proteomes" id="UP000030762"/>
    </source>
</evidence>
<sequence length="1135" mass="129730">MNFLGPPIQSPSAFVDSEPVAVTNTCASTALDQRMSRSQTPSMPERFTFSMLPRLGRRRPSDGASVEPSDASHTAEHDGDDDDEGEFEDLETPPPLPPAFHSNNANARFSAAPPSWDVRRKTLVTDIGDHGVTSLRYTSMKHMSAPATATTSHEPFSFRKFLHARGNEEHLQELSTARRRHVHPIDEASDEPIARYLQEQQRYTFAIILRNTCQVKDHLQKTRTAYRSQPYADLTAQVGALHEKICRRLVQAGLGVILLDNDSRFEDVDFNMTPQMRHFAHTDNVCILIDPYKDKDLLAEEFKREKDEWAIKQGKASSRLSENSHLTTDLSFSPALELQLTQNIIQNALREYDTEAWVLDMQNALSVHDVIESIFPLHDRVFNEEFFAEYRKRTFAFSVTKATRGNSERWAIEELRFHFGERVAFLFAFMHIYSKLLLPLMAVFVVYYLALRFLSGAVWQAYIQGLAVLAFLASAIWAPTFLVMWQRETRLLVEKWNIGNDIKNKESAFDVNDENPLFQYKWQLNPLTNKMDKMPISRKKTVIQAVMFGFVGASVVLQSLFTLPFIQWYVFAKTVATCDECKTAALTSSTPSVCVAMINCFNSPTSALGTDRWFYILLQGAALGLLIDIVFFELFNWLSAKFVEWENYAWKSEYEARLIQRRFLFVWMNWFFWFLFLAFVYLPFGEQAIKYLASDAPTVPDAVRSVFKLIQWNASVLTLDTLFVTPLVITQVLNMLMETIIPYLVRKCRGKPIHFRNSCLRGMTTQTAHWFCTRALTAPSVTTNKSARTLASAISSSTRFFIPTMFFSDDSNGYTAYNIVAESKLTEFDPTFDYLDAAIQFSYVVMFTVVWPLLPFPAFLNNVLEVRGDAFRLLFVNRRPMPRRDTSIGEWATVLSYANIIGITVVAGLIAVYHFPYFVTSCNFAFDAAVMVPMQSIPFELSTNATACGSEMRSQSWVMPQVIVFVLLEHLAFCLRYLVLQFDRMPSRIGNASYQRLKQIETLGVSKSAYAEQFECLRQMRLVFDKYDVHGADQLRSPEVLQLFVAEWVAKPPSQMLSANLLFQYMDKNELGYVSFSTVCLLLMHVHHDRFLSRLLGISDWMEDFQSAGIQAADYDAKLSSDEWDPKVHGHDLAA</sequence>
<keyword evidence="4 6" id="KW-0472">Membrane</keyword>
<proteinExistence type="predicted"/>
<dbReference type="GO" id="GO:0016020">
    <property type="term" value="C:membrane"/>
    <property type="evidence" value="ECO:0007669"/>
    <property type="project" value="UniProtKB-SubCell"/>
</dbReference>
<dbReference type="PANTHER" id="PTHR12308">
    <property type="entry name" value="ANOCTAMIN"/>
    <property type="match status" value="1"/>
</dbReference>
<accession>T0SFS7</accession>
<dbReference type="VEuPathDB" id="FungiDB:SDRG_00738"/>
<dbReference type="EMBL" id="JH767133">
    <property type="protein sequence ID" value="EQC41882.1"/>
    <property type="molecule type" value="Genomic_DNA"/>
</dbReference>
<evidence type="ECO:0000256" key="4">
    <source>
        <dbReference type="ARBA" id="ARBA00023136"/>
    </source>
</evidence>
<protein>
    <recommendedName>
        <fullName evidence="7">Anoctamin transmembrane domain-containing protein</fullName>
    </recommendedName>
</protein>
<evidence type="ECO:0000259" key="7">
    <source>
        <dbReference type="Pfam" id="PF04547"/>
    </source>
</evidence>
<dbReference type="OrthoDB" id="296386at2759"/>
<dbReference type="RefSeq" id="XP_008604451.1">
    <property type="nucleotide sequence ID" value="XM_008606229.1"/>
</dbReference>
<feature type="transmembrane region" description="Helical" evidence="6">
    <location>
        <begin position="613"/>
        <end position="635"/>
    </location>
</feature>
<dbReference type="PANTHER" id="PTHR12308:SF73">
    <property type="entry name" value="ANOCTAMIN"/>
    <property type="match status" value="1"/>
</dbReference>
<feature type="transmembrane region" description="Helical" evidence="6">
    <location>
        <begin position="663"/>
        <end position="684"/>
    </location>
</feature>
<comment type="subcellular location">
    <subcellularLocation>
        <location evidence="1">Membrane</location>
        <topology evidence="1">Multi-pass membrane protein</topology>
    </subcellularLocation>
</comment>
<keyword evidence="9" id="KW-1185">Reference proteome</keyword>